<accession>C4YBM0</accession>
<name>C4YBM0_CLAL4</name>
<gene>
    <name evidence="1" type="ORF">CLUG_05598</name>
</gene>
<dbReference type="KEGG" id="clu:CLUG_05598"/>
<dbReference type="HOGENOM" id="CLU_1731279_0_0_1"/>
<dbReference type="InParanoid" id="C4YBM0"/>
<dbReference type="EMBL" id="CH408082">
    <property type="protein sequence ID" value="EEQ41470.1"/>
    <property type="molecule type" value="Genomic_DNA"/>
</dbReference>
<dbReference type="VEuPathDB" id="FungiDB:CLUG_05598"/>
<protein>
    <submittedName>
        <fullName evidence="1">Uncharacterized protein</fullName>
    </submittedName>
</protein>
<organism evidence="1 2">
    <name type="scientific">Clavispora lusitaniae (strain ATCC 42720)</name>
    <name type="common">Yeast</name>
    <name type="synonym">Candida lusitaniae</name>
    <dbReference type="NCBI Taxonomy" id="306902"/>
    <lineage>
        <taxon>Eukaryota</taxon>
        <taxon>Fungi</taxon>
        <taxon>Dikarya</taxon>
        <taxon>Ascomycota</taxon>
        <taxon>Saccharomycotina</taxon>
        <taxon>Pichiomycetes</taxon>
        <taxon>Metschnikowiaceae</taxon>
        <taxon>Clavispora</taxon>
    </lineage>
</organism>
<sequence length="154" mass="16719">MMEVRVTNTPFEFVVTSTSAVKVSTPPVESAEVNVVVYSVHPEHLEEAEDDASESIEVSVTKTPFESVVTSTSPVKVSTPPVESVVANVVVYSVHPEQSESIEVRVTKTPLESVVTSTSPVNVSTPPVESVLSNVVVYSVHPGTFRRSRRMHQK</sequence>
<evidence type="ECO:0000313" key="2">
    <source>
        <dbReference type="Proteomes" id="UP000007703"/>
    </source>
</evidence>
<evidence type="ECO:0000313" key="1">
    <source>
        <dbReference type="EMBL" id="EEQ41470.1"/>
    </source>
</evidence>
<reference evidence="1 2" key="1">
    <citation type="journal article" date="2009" name="Nature">
        <title>Evolution of pathogenicity and sexual reproduction in eight Candida genomes.</title>
        <authorList>
            <person name="Butler G."/>
            <person name="Rasmussen M.D."/>
            <person name="Lin M.F."/>
            <person name="Santos M.A."/>
            <person name="Sakthikumar S."/>
            <person name="Munro C.A."/>
            <person name="Rheinbay E."/>
            <person name="Grabherr M."/>
            <person name="Forche A."/>
            <person name="Reedy J.L."/>
            <person name="Agrafioti I."/>
            <person name="Arnaud M.B."/>
            <person name="Bates S."/>
            <person name="Brown A.J."/>
            <person name="Brunke S."/>
            <person name="Costanzo M.C."/>
            <person name="Fitzpatrick D.A."/>
            <person name="de Groot P.W."/>
            <person name="Harris D."/>
            <person name="Hoyer L.L."/>
            <person name="Hube B."/>
            <person name="Klis F.M."/>
            <person name="Kodira C."/>
            <person name="Lennard N."/>
            <person name="Logue M.E."/>
            <person name="Martin R."/>
            <person name="Neiman A.M."/>
            <person name="Nikolaou E."/>
            <person name="Quail M.A."/>
            <person name="Quinn J."/>
            <person name="Santos M.C."/>
            <person name="Schmitzberger F.F."/>
            <person name="Sherlock G."/>
            <person name="Shah P."/>
            <person name="Silverstein K.A."/>
            <person name="Skrzypek M.S."/>
            <person name="Soll D."/>
            <person name="Staggs R."/>
            <person name="Stansfield I."/>
            <person name="Stumpf M.P."/>
            <person name="Sudbery P.E."/>
            <person name="Srikantha T."/>
            <person name="Zeng Q."/>
            <person name="Berman J."/>
            <person name="Berriman M."/>
            <person name="Heitman J."/>
            <person name="Gow N.A."/>
            <person name="Lorenz M.C."/>
            <person name="Birren B.W."/>
            <person name="Kellis M."/>
            <person name="Cuomo C.A."/>
        </authorList>
    </citation>
    <scope>NUCLEOTIDE SEQUENCE [LARGE SCALE GENOMIC DNA]</scope>
    <source>
        <strain evidence="1 2">ATCC 42720</strain>
    </source>
</reference>
<dbReference type="AlphaFoldDB" id="C4YBM0"/>
<proteinExistence type="predicted"/>
<dbReference type="Proteomes" id="UP000007703">
    <property type="component" value="Unassembled WGS sequence"/>
</dbReference>